<gene>
    <name evidence="1" type="ordered locus">Pden_0344</name>
</gene>
<evidence type="ECO:0000313" key="1">
    <source>
        <dbReference type="EMBL" id="ABL68458.1"/>
    </source>
</evidence>
<sequence length="200" mass="21753">MAGRWRWRCITPCALATTMQARRRRLSGAASANSALAMMVRASETARGVTMREGSCIRRSIQGLRMRLKLTGQKSYVNIKQDSNPIISDFRPGATHWPVLRIGRNSSPFVLANARSWLNDRVASDKGGAMLSKSETLRCLLRLDDSAVVSLRFAVEVAKRAASERSAGASAASILPQNSDAVLAPEDDFPPVALGEIARK</sequence>
<dbReference type="EnsemblBacteria" id="ABL68458">
    <property type="protein sequence ID" value="ABL68458"/>
    <property type="gene ID" value="Pden_0344"/>
</dbReference>
<name>A1AYW4_PARDP</name>
<accession>A1AYW4</accession>
<dbReference type="AlphaFoldDB" id="A1AYW4"/>
<dbReference type="EMBL" id="CP000489">
    <property type="protein sequence ID" value="ABL68458.1"/>
    <property type="molecule type" value="Genomic_DNA"/>
</dbReference>
<dbReference type="Proteomes" id="UP000000361">
    <property type="component" value="Chromosome 1"/>
</dbReference>
<reference evidence="2" key="1">
    <citation type="submission" date="2006-12" db="EMBL/GenBank/DDBJ databases">
        <title>Complete sequence of chromosome 1 of Paracoccus denitrificans PD1222.</title>
        <authorList>
            <person name="Copeland A."/>
            <person name="Lucas S."/>
            <person name="Lapidus A."/>
            <person name="Barry K."/>
            <person name="Detter J.C."/>
            <person name="Glavina del Rio T."/>
            <person name="Hammon N."/>
            <person name="Israni S."/>
            <person name="Dalin E."/>
            <person name="Tice H."/>
            <person name="Pitluck S."/>
            <person name="Munk A.C."/>
            <person name="Brettin T."/>
            <person name="Bruce D."/>
            <person name="Han C."/>
            <person name="Tapia R."/>
            <person name="Gilna P."/>
            <person name="Schmutz J."/>
            <person name="Larimer F."/>
            <person name="Land M."/>
            <person name="Hauser L."/>
            <person name="Kyrpides N."/>
            <person name="Lykidis A."/>
            <person name="Spiro S."/>
            <person name="Richardson D.J."/>
            <person name="Moir J.W.B."/>
            <person name="Ferguson S.J."/>
            <person name="van Spanning R.J.M."/>
            <person name="Richardson P."/>
        </authorList>
    </citation>
    <scope>NUCLEOTIDE SEQUENCE [LARGE SCALE GENOMIC DNA]</scope>
    <source>
        <strain evidence="2">Pd 1222</strain>
    </source>
</reference>
<dbReference type="HOGENOM" id="CLU_1365110_0_0_5"/>
<keyword evidence="2" id="KW-1185">Reference proteome</keyword>
<evidence type="ECO:0000313" key="2">
    <source>
        <dbReference type="Proteomes" id="UP000000361"/>
    </source>
</evidence>
<proteinExistence type="predicted"/>
<dbReference type="KEGG" id="pde:Pden_0344"/>
<organism evidence="1 2">
    <name type="scientific">Paracoccus denitrificans (strain Pd 1222)</name>
    <dbReference type="NCBI Taxonomy" id="318586"/>
    <lineage>
        <taxon>Bacteria</taxon>
        <taxon>Pseudomonadati</taxon>
        <taxon>Pseudomonadota</taxon>
        <taxon>Alphaproteobacteria</taxon>
        <taxon>Rhodobacterales</taxon>
        <taxon>Paracoccaceae</taxon>
        <taxon>Paracoccus</taxon>
    </lineage>
</organism>
<protein>
    <submittedName>
        <fullName evidence="1">Uncharacterized protein</fullName>
    </submittedName>
</protein>